<dbReference type="EMBL" id="OC860679">
    <property type="protein sequence ID" value="CAD7628797.1"/>
    <property type="molecule type" value="Genomic_DNA"/>
</dbReference>
<dbReference type="GO" id="GO:0006406">
    <property type="term" value="P:mRNA export from nucleus"/>
    <property type="evidence" value="ECO:0007669"/>
    <property type="project" value="TreeGrafter"/>
</dbReference>
<dbReference type="Pfam" id="PF11957">
    <property type="entry name" value="efThoc1"/>
    <property type="match status" value="1"/>
</dbReference>
<dbReference type="PANTHER" id="PTHR13265">
    <property type="entry name" value="THO COMPLEX SUBUNIT 1"/>
    <property type="match status" value="1"/>
</dbReference>
<proteinExistence type="predicted"/>
<keyword evidence="3" id="KW-1185">Reference proteome</keyword>
<dbReference type="AlphaFoldDB" id="A0A7R9KSU4"/>
<organism evidence="2">
    <name type="scientific">Medioppia subpectinata</name>
    <dbReference type="NCBI Taxonomy" id="1979941"/>
    <lineage>
        <taxon>Eukaryota</taxon>
        <taxon>Metazoa</taxon>
        <taxon>Ecdysozoa</taxon>
        <taxon>Arthropoda</taxon>
        <taxon>Chelicerata</taxon>
        <taxon>Arachnida</taxon>
        <taxon>Acari</taxon>
        <taxon>Acariformes</taxon>
        <taxon>Sarcoptiformes</taxon>
        <taxon>Oribatida</taxon>
        <taxon>Brachypylina</taxon>
        <taxon>Oppioidea</taxon>
        <taxon>Oppiidae</taxon>
        <taxon>Medioppia</taxon>
    </lineage>
</organism>
<feature type="non-terminal residue" evidence="2">
    <location>
        <position position="1"/>
    </location>
</feature>
<dbReference type="InterPro" id="IPR021861">
    <property type="entry name" value="THO_THOC1"/>
</dbReference>
<evidence type="ECO:0000313" key="2">
    <source>
        <dbReference type="EMBL" id="CAD7628797.1"/>
    </source>
</evidence>
<evidence type="ECO:0008006" key="4">
    <source>
        <dbReference type="Google" id="ProtNLM"/>
    </source>
</evidence>
<name>A0A7R9KSU4_9ACAR</name>
<gene>
    <name evidence="2" type="ORF">OSB1V03_LOCUS9217</name>
</gene>
<evidence type="ECO:0000313" key="3">
    <source>
        <dbReference type="Proteomes" id="UP000759131"/>
    </source>
</evidence>
<feature type="region of interest" description="Disordered" evidence="1">
    <location>
        <begin position="415"/>
        <end position="447"/>
    </location>
</feature>
<reference evidence="2" key="1">
    <citation type="submission" date="2020-11" db="EMBL/GenBank/DDBJ databases">
        <authorList>
            <person name="Tran Van P."/>
        </authorList>
    </citation>
    <scope>NUCLEOTIDE SEQUENCE</scope>
</reference>
<dbReference type="OrthoDB" id="10257415at2759"/>
<sequence length="447" mass="51476">LSRSQNTVFCGRILVFLARFFPLFERSGLNLNSDFNHENATTFSLQEDGVLTDSMATESTDGDHEMKDADKIQVDYNFYRKFWQLQDFFRSPTICYTKTQWKQLQSYANDVLQALSSFKLDPNSCANFHGLGDKSSGTDDNMYFAKYLTNQKLLELQLSDSNFRRYILVQFLILFQYLTSTVRFKQEGQTLSEEQTLWVTETSAKVNTLIEETPPNGPEVRKSIEKILKREEYWSNWKNEGCLELKEITENETEFKKNEANIKATYTRKRKLGDEFKAAEASHRILIGNPELNTIWNLCPDNWESCRSKKRLFIPTVEKFFEDAVKASPSQRTAICLDSDFSWRALRLLSQKSHHFFSPSNQVVRTVNNHLEAVVEKLSKEFPTGIQNNVNDFDIDDAEDISDDELLKNVDTVDTADAVDTVDGNTNPNTPNDNSTDNTENNEAMET</sequence>
<evidence type="ECO:0000256" key="1">
    <source>
        <dbReference type="SAM" id="MobiDB-lite"/>
    </source>
</evidence>
<dbReference type="EMBL" id="CAJPIZ010006104">
    <property type="protein sequence ID" value="CAG2109227.1"/>
    <property type="molecule type" value="Genomic_DNA"/>
</dbReference>
<dbReference type="Proteomes" id="UP000759131">
    <property type="component" value="Unassembled WGS sequence"/>
</dbReference>
<protein>
    <recommendedName>
        <fullName evidence="4">THO complex subunit 1</fullName>
    </recommendedName>
</protein>
<accession>A0A7R9KSU4</accession>
<dbReference type="GO" id="GO:0000445">
    <property type="term" value="C:THO complex part of transcription export complex"/>
    <property type="evidence" value="ECO:0007669"/>
    <property type="project" value="TreeGrafter"/>
</dbReference>
<dbReference type="PANTHER" id="PTHR13265:SF0">
    <property type="entry name" value="HPR1"/>
    <property type="match status" value="1"/>
</dbReference>